<dbReference type="EMBL" id="JAHHHN010000043">
    <property type="protein sequence ID" value="MBW4565650.1"/>
    <property type="molecule type" value="Genomic_DNA"/>
</dbReference>
<reference evidence="1" key="1">
    <citation type="submission" date="2021-05" db="EMBL/GenBank/DDBJ databases">
        <authorList>
            <person name="Pietrasiak N."/>
            <person name="Ward R."/>
            <person name="Stajich J.E."/>
            <person name="Kurbessoian T."/>
        </authorList>
    </citation>
    <scope>NUCLEOTIDE SEQUENCE</scope>
    <source>
        <strain evidence="1">JT2-VF2</strain>
    </source>
</reference>
<gene>
    <name evidence="1" type="ORF">KME32_32130</name>
</gene>
<sequence>MPRDLEILKKGDWFLAEGQRDNGSFGYPIYYRHAISYSIGMNITRYDKNKDWVAEEINKLIKSVKDKQPYKHDNFLELHPLTVSVFQSKGFVLVDQTNSYYPLMFYDDDSNRDGKERVSSLTWSLDAISKNLDEVYAQLYRLKVEDWTSDFQDELLEIYAHKPS</sequence>
<name>A0A951Q7P1_9NOST</name>
<organism evidence="1 2">
    <name type="scientific">Mojavia pulchra JT2-VF2</name>
    <dbReference type="NCBI Taxonomy" id="287848"/>
    <lineage>
        <taxon>Bacteria</taxon>
        <taxon>Bacillati</taxon>
        <taxon>Cyanobacteriota</taxon>
        <taxon>Cyanophyceae</taxon>
        <taxon>Nostocales</taxon>
        <taxon>Nostocaceae</taxon>
    </lineage>
</organism>
<reference evidence="1" key="2">
    <citation type="journal article" date="2022" name="Microbiol. Resour. Announc.">
        <title>Metagenome Sequencing to Explore Phylogenomics of Terrestrial Cyanobacteria.</title>
        <authorList>
            <person name="Ward R.D."/>
            <person name="Stajich J.E."/>
            <person name="Johansen J.R."/>
            <person name="Huntemann M."/>
            <person name="Clum A."/>
            <person name="Foster B."/>
            <person name="Foster B."/>
            <person name="Roux S."/>
            <person name="Palaniappan K."/>
            <person name="Varghese N."/>
            <person name="Mukherjee S."/>
            <person name="Reddy T.B.K."/>
            <person name="Daum C."/>
            <person name="Copeland A."/>
            <person name="Chen I.A."/>
            <person name="Ivanova N.N."/>
            <person name="Kyrpides N.C."/>
            <person name="Shapiro N."/>
            <person name="Eloe-Fadrosh E.A."/>
            <person name="Pietrasiak N."/>
        </authorList>
    </citation>
    <scope>NUCLEOTIDE SEQUENCE</scope>
    <source>
        <strain evidence="1">JT2-VF2</strain>
    </source>
</reference>
<proteinExistence type="predicted"/>
<evidence type="ECO:0000313" key="2">
    <source>
        <dbReference type="Proteomes" id="UP000715781"/>
    </source>
</evidence>
<dbReference type="Proteomes" id="UP000715781">
    <property type="component" value="Unassembled WGS sequence"/>
</dbReference>
<protein>
    <submittedName>
        <fullName evidence="1">Uncharacterized protein</fullName>
    </submittedName>
</protein>
<dbReference type="AlphaFoldDB" id="A0A951Q7P1"/>
<accession>A0A951Q7P1</accession>
<evidence type="ECO:0000313" key="1">
    <source>
        <dbReference type="EMBL" id="MBW4565650.1"/>
    </source>
</evidence>
<comment type="caution">
    <text evidence="1">The sequence shown here is derived from an EMBL/GenBank/DDBJ whole genome shotgun (WGS) entry which is preliminary data.</text>
</comment>